<reference evidence="2" key="1">
    <citation type="journal article" date="2019" name="Int. J. Syst. Evol. Microbiol.">
        <title>The Global Catalogue of Microorganisms (GCM) 10K type strain sequencing project: providing services to taxonomists for standard genome sequencing and annotation.</title>
        <authorList>
            <consortium name="The Broad Institute Genomics Platform"/>
            <consortium name="The Broad Institute Genome Sequencing Center for Infectious Disease"/>
            <person name="Wu L."/>
            <person name="Ma J."/>
        </authorList>
    </citation>
    <scope>NUCLEOTIDE SEQUENCE [LARGE SCALE GENOMIC DNA]</scope>
    <source>
        <strain evidence="2">JCM 17805</strain>
    </source>
</reference>
<dbReference type="EMBL" id="BAABFL010000468">
    <property type="protein sequence ID" value="GAA4652056.1"/>
    <property type="molecule type" value="Genomic_DNA"/>
</dbReference>
<sequence>MKDKPVISTKEAAELIRSGLSNKEIQRKCAISPARIRKALDTVTREMLAFRRTGVSWKEVAKKFNCNEITAKVRCSEYCYLEGVEMPRVGKVGRHFKRDVDLYENLKLPVNQLLMRAWV</sequence>
<comment type="caution">
    <text evidence="1">The sequence shown here is derived from an EMBL/GenBank/DDBJ whole genome shotgun (WGS) entry which is preliminary data.</text>
</comment>
<dbReference type="Proteomes" id="UP001500604">
    <property type="component" value="Unassembled WGS sequence"/>
</dbReference>
<organism evidence="1 2">
    <name type="scientific">Kistimonas scapharcae</name>
    <dbReference type="NCBI Taxonomy" id="1036133"/>
    <lineage>
        <taxon>Bacteria</taxon>
        <taxon>Pseudomonadati</taxon>
        <taxon>Pseudomonadota</taxon>
        <taxon>Gammaproteobacteria</taxon>
        <taxon>Oceanospirillales</taxon>
        <taxon>Endozoicomonadaceae</taxon>
        <taxon>Kistimonas</taxon>
    </lineage>
</organism>
<dbReference type="RefSeq" id="WP_345198549.1">
    <property type="nucleotide sequence ID" value="NZ_BAABFL010000468.1"/>
</dbReference>
<protein>
    <submittedName>
        <fullName evidence="1">Uncharacterized protein</fullName>
    </submittedName>
</protein>
<name>A0ABP8V9K6_9GAMM</name>
<accession>A0ABP8V9K6</accession>
<proteinExistence type="predicted"/>
<gene>
    <name evidence="1" type="ORF">GCM10023116_43400</name>
</gene>
<evidence type="ECO:0000313" key="2">
    <source>
        <dbReference type="Proteomes" id="UP001500604"/>
    </source>
</evidence>
<evidence type="ECO:0000313" key="1">
    <source>
        <dbReference type="EMBL" id="GAA4652056.1"/>
    </source>
</evidence>
<keyword evidence="2" id="KW-1185">Reference proteome</keyword>